<gene>
    <name evidence="2" type="ORF">EDC35_104337</name>
</gene>
<dbReference type="InterPro" id="IPR002130">
    <property type="entry name" value="Cyclophilin-type_PPIase_dom"/>
</dbReference>
<accession>A0A4R3MXW3</accession>
<sequence>MTAEPATPGSPCPAGAGVTPYLIMETAAGRIEIRLDPQAAPAAIERFLSVVRGPVFNETLFGNNEVGYYDGLTFAYTRPQIEIRTAERQPSGLIQIPVQIDAESLGLHEDKIADINQATDVMQFELLKDFSNSKESGKRTPQLDNLVAHWFNKFDAKNLIGVSRKEINEALGYLYTPGLPSRPVKRGAVALKPLSPKLAGMELTIALSDLDERTGRWMVIGEVVTGLNLADSISTQPLREPPHVRSRTYIPYEPVVIESARVTCR</sequence>
<dbReference type="Proteomes" id="UP000295717">
    <property type="component" value="Unassembled WGS sequence"/>
</dbReference>
<dbReference type="EMBL" id="SMAO01000004">
    <property type="protein sequence ID" value="TCT21478.1"/>
    <property type="molecule type" value="Genomic_DNA"/>
</dbReference>
<keyword evidence="3" id="KW-1185">Reference proteome</keyword>
<keyword evidence="2" id="KW-0413">Isomerase</keyword>
<dbReference type="InterPro" id="IPR029000">
    <property type="entry name" value="Cyclophilin-like_dom_sf"/>
</dbReference>
<dbReference type="SUPFAM" id="SSF50891">
    <property type="entry name" value="Cyclophilin-like"/>
    <property type="match status" value="1"/>
</dbReference>
<dbReference type="Pfam" id="PF00160">
    <property type="entry name" value="Pro_isomerase"/>
    <property type="match status" value="1"/>
</dbReference>
<comment type="caution">
    <text evidence="2">The sequence shown here is derived from an EMBL/GenBank/DDBJ whole genome shotgun (WGS) entry which is preliminary data.</text>
</comment>
<dbReference type="Gene3D" id="2.40.100.10">
    <property type="entry name" value="Cyclophilin-like"/>
    <property type="match status" value="1"/>
</dbReference>
<evidence type="ECO:0000313" key="2">
    <source>
        <dbReference type="EMBL" id="TCT21478.1"/>
    </source>
</evidence>
<reference evidence="2 3" key="1">
    <citation type="submission" date="2019-03" db="EMBL/GenBank/DDBJ databases">
        <title>Genomic Encyclopedia of Type Strains, Phase IV (KMG-IV): sequencing the most valuable type-strain genomes for metagenomic binning, comparative biology and taxonomic classification.</title>
        <authorList>
            <person name="Goeker M."/>
        </authorList>
    </citation>
    <scope>NUCLEOTIDE SEQUENCE [LARGE SCALE GENOMIC DNA]</scope>
    <source>
        <strain evidence="2 3">DSM 13587</strain>
    </source>
</reference>
<organism evidence="2 3">
    <name type="scientific">Thiobaca trueperi</name>
    <dbReference type="NCBI Taxonomy" id="127458"/>
    <lineage>
        <taxon>Bacteria</taxon>
        <taxon>Pseudomonadati</taxon>
        <taxon>Pseudomonadota</taxon>
        <taxon>Gammaproteobacteria</taxon>
        <taxon>Chromatiales</taxon>
        <taxon>Chromatiaceae</taxon>
        <taxon>Thiobaca</taxon>
    </lineage>
</organism>
<evidence type="ECO:0000259" key="1">
    <source>
        <dbReference type="PROSITE" id="PS50072"/>
    </source>
</evidence>
<name>A0A4R3MXW3_9GAMM</name>
<dbReference type="GO" id="GO:0003755">
    <property type="term" value="F:peptidyl-prolyl cis-trans isomerase activity"/>
    <property type="evidence" value="ECO:0007669"/>
    <property type="project" value="InterPro"/>
</dbReference>
<evidence type="ECO:0000313" key="3">
    <source>
        <dbReference type="Proteomes" id="UP000295717"/>
    </source>
</evidence>
<dbReference type="PROSITE" id="PS50072">
    <property type="entry name" value="CSA_PPIASE_2"/>
    <property type="match status" value="1"/>
</dbReference>
<feature type="domain" description="PPIase cyclophilin-type" evidence="1">
    <location>
        <begin position="18"/>
        <end position="262"/>
    </location>
</feature>
<protein>
    <submittedName>
        <fullName evidence="2">Cyclophilin type peptidyl-prolyl cis-trans isomerase/CLD</fullName>
    </submittedName>
</protein>
<dbReference type="AlphaFoldDB" id="A0A4R3MXW3"/>
<proteinExistence type="predicted"/>